<proteinExistence type="predicted"/>
<dbReference type="Pfam" id="PF00147">
    <property type="entry name" value="Fibrinogen_C"/>
    <property type="match status" value="1"/>
</dbReference>
<gene>
    <name evidence="2" type="ORF">KP79_PYT25532</name>
</gene>
<dbReference type="GO" id="GO:0005615">
    <property type="term" value="C:extracellular space"/>
    <property type="evidence" value="ECO:0007669"/>
    <property type="project" value="TreeGrafter"/>
</dbReference>
<dbReference type="InterPro" id="IPR014716">
    <property type="entry name" value="Fibrinogen_a/b/g_C_1"/>
</dbReference>
<dbReference type="Pfam" id="PF00024">
    <property type="entry name" value="PAN_1"/>
    <property type="match status" value="1"/>
</dbReference>
<accession>A0A210QUB4</accession>
<sequence>MSVAIEKYIESKTNSKTGVENLGKCANFCKKNICLSFAYTDAEKKCDTYSSMFIEETGIGLTSAAYFSKLPKSCSDLGPDSPSGVYQIALTSGESFKVYCDMRTADGPWTVIQNRYDGSEYFYREWDKYKKGFGDLNGEFWIGNDIIHILTQTASVLRIELEAYPYKKGYAEYSMFKVTDESDGYKLTLTASTRNVSRDAMMFHSGQSFSTKDRGVDVNCAISARGGWWYGNCHQTNLNGKYTTNHWETSAENFITWWYFPGPGKKIPLKKTRMMIRLARV</sequence>
<protein>
    <submittedName>
        <fullName evidence="2">Ficolin-1</fullName>
    </submittedName>
</protein>
<name>A0A210QUB4_MIZYE</name>
<evidence type="ECO:0000259" key="1">
    <source>
        <dbReference type="PROSITE" id="PS51406"/>
    </source>
</evidence>
<evidence type="ECO:0000313" key="2">
    <source>
        <dbReference type="EMBL" id="OWF52330.1"/>
    </source>
</evidence>
<dbReference type="InterPro" id="IPR002181">
    <property type="entry name" value="Fibrinogen_a/b/g_C_dom"/>
</dbReference>
<dbReference type="SUPFAM" id="SSF56496">
    <property type="entry name" value="Fibrinogen C-terminal domain-like"/>
    <property type="match status" value="1"/>
</dbReference>
<dbReference type="EMBL" id="NEDP02001821">
    <property type="protein sequence ID" value="OWF52330.1"/>
    <property type="molecule type" value="Genomic_DNA"/>
</dbReference>
<dbReference type="PROSITE" id="PS51406">
    <property type="entry name" value="FIBRINOGEN_C_2"/>
    <property type="match status" value="1"/>
</dbReference>
<dbReference type="PANTHER" id="PTHR19143">
    <property type="entry name" value="FIBRINOGEN/TENASCIN/ANGIOPOEITIN"/>
    <property type="match status" value="1"/>
</dbReference>
<dbReference type="OrthoDB" id="6273946at2759"/>
<dbReference type="SMART" id="SM00186">
    <property type="entry name" value="FBG"/>
    <property type="match status" value="1"/>
</dbReference>
<evidence type="ECO:0000313" key="3">
    <source>
        <dbReference type="Proteomes" id="UP000242188"/>
    </source>
</evidence>
<feature type="domain" description="Fibrinogen C-terminal" evidence="1">
    <location>
        <begin position="65"/>
        <end position="280"/>
    </location>
</feature>
<dbReference type="Gene3D" id="3.90.215.10">
    <property type="entry name" value="Gamma Fibrinogen, chain A, domain 1"/>
    <property type="match status" value="1"/>
</dbReference>
<comment type="caution">
    <text evidence="2">The sequence shown here is derived from an EMBL/GenBank/DDBJ whole genome shotgun (WGS) entry which is preliminary data.</text>
</comment>
<dbReference type="Proteomes" id="UP000242188">
    <property type="component" value="Unassembled WGS sequence"/>
</dbReference>
<dbReference type="CDD" id="cd00087">
    <property type="entry name" value="FReD"/>
    <property type="match status" value="1"/>
</dbReference>
<organism evidence="2 3">
    <name type="scientific">Mizuhopecten yessoensis</name>
    <name type="common">Japanese scallop</name>
    <name type="synonym">Patinopecten yessoensis</name>
    <dbReference type="NCBI Taxonomy" id="6573"/>
    <lineage>
        <taxon>Eukaryota</taxon>
        <taxon>Metazoa</taxon>
        <taxon>Spiralia</taxon>
        <taxon>Lophotrochozoa</taxon>
        <taxon>Mollusca</taxon>
        <taxon>Bivalvia</taxon>
        <taxon>Autobranchia</taxon>
        <taxon>Pteriomorphia</taxon>
        <taxon>Pectinida</taxon>
        <taxon>Pectinoidea</taxon>
        <taxon>Pectinidae</taxon>
        <taxon>Mizuhopecten</taxon>
    </lineage>
</organism>
<dbReference type="InterPro" id="IPR036056">
    <property type="entry name" value="Fibrinogen-like_C"/>
</dbReference>
<dbReference type="AlphaFoldDB" id="A0A210QUB4"/>
<keyword evidence="3" id="KW-1185">Reference proteome</keyword>
<dbReference type="InterPro" id="IPR050373">
    <property type="entry name" value="Fibrinogen_C-term_domain"/>
</dbReference>
<dbReference type="NCBIfam" id="NF040941">
    <property type="entry name" value="GGGWT_bact"/>
    <property type="match status" value="1"/>
</dbReference>
<dbReference type="InterPro" id="IPR003609">
    <property type="entry name" value="Pan_app"/>
</dbReference>
<reference evidence="2 3" key="1">
    <citation type="journal article" date="2017" name="Nat. Ecol. Evol.">
        <title>Scallop genome provides insights into evolution of bilaterian karyotype and development.</title>
        <authorList>
            <person name="Wang S."/>
            <person name="Zhang J."/>
            <person name="Jiao W."/>
            <person name="Li J."/>
            <person name="Xun X."/>
            <person name="Sun Y."/>
            <person name="Guo X."/>
            <person name="Huan P."/>
            <person name="Dong B."/>
            <person name="Zhang L."/>
            <person name="Hu X."/>
            <person name="Sun X."/>
            <person name="Wang J."/>
            <person name="Zhao C."/>
            <person name="Wang Y."/>
            <person name="Wang D."/>
            <person name="Huang X."/>
            <person name="Wang R."/>
            <person name="Lv J."/>
            <person name="Li Y."/>
            <person name="Zhang Z."/>
            <person name="Liu B."/>
            <person name="Lu W."/>
            <person name="Hui Y."/>
            <person name="Liang J."/>
            <person name="Zhou Z."/>
            <person name="Hou R."/>
            <person name="Li X."/>
            <person name="Liu Y."/>
            <person name="Li H."/>
            <person name="Ning X."/>
            <person name="Lin Y."/>
            <person name="Zhao L."/>
            <person name="Xing Q."/>
            <person name="Dou J."/>
            <person name="Li Y."/>
            <person name="Mao J."/>
            <person name="Guo H."/>
            <person name="Dou H."/>
            <person name="Li T."/>
            <person name="Mu C."/>
            <person name="Jiang W."/>
            <person name="Fu Q."/>
            <person name="Fu X."/>
            <person name="Miao Y."/>
            <person name="Liu J."/>
            <person name="Yu Q."/>
            <person name="Li R."/>
            <person name="Liao H."/>
            <person name="Li X."/>
            <person name="Kong Y."/>
            <person name="Jiang Z."/>
            <person name="Chourrout D."/>
            <person name="Li R."/>
            <person name="Bao Z."/>
        </authorList>
    </citation>
    <scope>NUCLEOTIDE SEQUENCE [LARGE SCALE GENOMIC DNA]</scope>
    <source>
        <strain evidence="2 3">PY_sf001</strain>
    </source>
</reference>